<dbReference type="Gene3D" id="3.30.530.20">
    <property type="match status" value="1"/>
</dbReference>
<reference evidence="2" key="1">
    <citation type="journal article" date="2015" name="Genome Announc.">
        <title>Draft Genome Sequence of Tolypothrix boutellei Strain VB521301.</title>
        <authorList>
            <person name="Chandrababunaidu M.M."/>
            <person name="Singh D."/>
            <person name="Sen D."/>
            <person name="Bhan S."/>
            <person name="Das S."/>
            <person name="Gupta A."/>
            <person name="Adhikary S.P."/>
            <person name="Tripathy S."/>
        </authorList>
    </citation>
    <scope>NUCLEOTIDE SEQUENCE</scope>
    <source>
        <strain evidence="2">VB521301</strain>
    </source>
</reference>
<dbReference type="EMBL" id="JHEG04000001">
    <property type="protein sequence ID" value="KAF3890729.1"/>
    <property type="molecule type" value="Genomic_DNA"/>
</dbReference>
<evidence type="ECO:0000313" key="2">
    <source>
        <dbReference type="EMBL" id="KIE11976.1"/>
    </source>
</evidence>
<gene>
    <name evidence="2" type="ORF">DA73_0210085</name>
    <name evidence="1" type="ORF">DA73_0400038765</name>
</gene>
<dbReference type="OrthoDB" id="459727at2"/>
<protein>
    <recommendedName>
        <fullName evidence="4">Cyclase</fullName>
    </recommendedName>
</protein>
<evidence type="ECO:0000313" key="1">
    <source>
        <dbReference type="EMBL" id="KAF3890729.1"/>
    </source>
</evidence>
<sequence length="178" mass="20305">MLISAETYIPFPRPLVYATYRDKLVELVPYLPNVRHIEVKSRTEKGDRIDFVNEWHGGGEIPAVARAVLSDTMLSWTDIATWNESEFTAKWHIKTHAFTEAVRCAGVHYFKEADRGTLIETRGEIVIDTKQIKGMPQMLAGMVGHTVEDFLSKNIRPNILQVSKGVHHYLEKSQKVDN</sequence>
<dbReference type="EMBL" id="JHEG02000037">
    <property type="protein sequence ID" value="KIE11976.1"/>
    <property type="molecule type" value="Genomic_DNA"/>
</dbReference>
<dbReference type="STRING" id="1479485.DA73_0210085"/>
<keyword evidence="3" id="KW-1185">Reference proteome</keyword>
<dbReference type="AlphaFoldDB" id="A0A0C1NGP6"/>
<accession>A0A0C1NGP6</accession>
<evidence type="ECO:0008006" key="4">
    <source>
        <dbReference type="Google" id="ProtNLM"/>
    </source>
</evidence>
<dbReference type="RefSeq" id="WP_038084015.1">
    <property type="nucleotide sequence ID" value="NZ_JHEG04000001.1"/>
</dbReference>
<name>A0A0C1NGP6_9CYAN</name>
<reference evidence="1" key="2">
    <citation type="submission" date="2019-11" db="EMBL/GenBank/DDBJ databases">
        <title>Improved Assembly of Tolypothrix boutellei genome.</title>
        <authorList>
            <person name="Sarangi A.N."/>
            <person name="Mukherjee M."/>
            <person name="Ghosh S."/>
            <person name="Singh D."/>
            <person name="Das A."/>
            <person name="Kant S."/>
            <person name="Prusty A."/>
            <person name="Tripathy S."/>
        </authorList>
    </citation>
    <scope>NUCLEOTIDE SEQUENCE</scope>
    <source>
        <strain evidence="1">VB521301</strain>
    </source>
</reference>
<dbReference type="Proteomes" id="UP000029738">
    <property type="component" value="Unassembled WGS sequence"/>
</dbReference>
<comment type="caution">
    <text evidence="2">The sequence shown here is derived from an EMBL/GenBank/DDBJ whole genome shotgun (WGS) entry which is preliminary data.</text>
</comment>
<evidence type="ECO:0000313" key="3">
    <source>
        <dbReference type="Proteomes" id="UP000029738"/>
    </source>
</evidence>
<proteinExistence type="predicted"/>
<organism evidence="2">
    <name type="scientific">Tolypothrix bouteillei VB521301</name>
    <dbReference type="NCBI Taxonomy" id="1479485"/>
    <lineage>
        <taxon>Bacteria</taxon>
        <taxon>Bacillati</taxon>
        <taxon>Cyanobacteriota</taxon>
        <taxon>Cyanophyceae</taxon>
        <taxon>Nostocales</taxon>
        <taxon>Tolypothrichaceae</taxon>
        <taxon>Tolypothrix</taxon>
    </lineage>
</organism>
<dbReference type="InterPro" id="IPR023393">
    <property type="entry name" value="START-like_dom_sf"/>
</dbReference>